<evidence type="ECO:0000313" key="13">
    <source>
        <dbReference type="Proteomes" id="UP000292136"/>
    </source>
</evidence>
<feature type="binding site" evidence="7">
    <location>
        <position position="277"/>
    </location>
    <ligand>
        <name>NADPH</name>
        <dbReference type="ChEBI" id="CHEBI:57783"/>
    </ligand>
</feature>
<comment type="caution">
    <text evidence="12">The sequence shown here is derived from an EMBL/GenBank/DDBJ whole genome shotgun (WGS) entry which is preliminary data.</text>
</comment>
<dbReference type="HAMAP" id="MF_00394">
    <property type="entry name" value="NAD_Glyc3P_dehydrog"/>
    <property type="match status" value="1"/>
</dbReference>
<dbReference type="NCBIfam" id="NF000940">
    <property type="entry name" value="PRK00094.1-2"/>
    <property type="match status" value="1"/>
</dbReference>
<evidence type="ECO:0000259" key="11">
    <source>
        <dbReference type="Pfam" id="PF07479"/>
    </source>
</evidence>
<dbReference type="Gene3D" id="1.10.1040.10">
    <property type="entry name" value="N-(1-d-carboxylethyl)-l-norvaline Dehydrogenase, domain 2"/>
    <property type="match status" value="1"/>
</dbReference>
<comment type="catalytic activity">
    <reaction evidence="7">
        <text>sn-glycerol 3-phosphate + NAD(+) = dihydroxyacetone phosphate + NADH + H(+)</text>
        <dbReference type="Rhea" id="RHEA:11092"/>
        <dbReference type="ChEBI" id="CHEBI:15378"/>
        <dbReference type="ChEBI" id="CHEBI:57540"/>
        <dbReference type="ChEBI" id="CHEBI:57597"/>
        <dbReference type="ChEBI" id="CHEBI:57642"/>
        <dbReference type="ChEBI" id="CHEBI:57945"/>
        <dbReference type="EC" id="1.1.1.94"/>
    </reaction>
</comment>
<evidence type="ECO:0000256" key="7">
    <source>
        <dbReference type="HAMAP-Rule" id="MF_00394"/>
    </source>
</evidence>
<gene>
    <name evidence="7" type="primary">gpsA</name>
    <name evidence="12" type="ORF">EV678_1893</name>
</gene>
<dbReference type="PANTHER" id="PTHR11728">
    <property type="entry name" value="GLYCEROL-3-PHOSPHATE DEHYDROGENASE"/>
    <property type="match status" value="1"/>
</dbReference>
<dbReference type="EMBL" id="SHKM01000002">
    <property type="protein sequence ID" value="RZT76025.1"/>
    <property type="molecule type" value="Genomic_DNA"/>
</dbReference>
<reference evidence="12 13" key="1">
    <citation type="submission" date="2019-02" db="EMBL/GenBank/DDBJ databases">
        <title>Genomic Encyclopedia of Type Strains, Phase IV (KMG-IV): sequencing the most valuable type-strain genomes for metagenomic binning, comparative biology and taxonomic classification.</title>
        <authorList>
            <person name="Goeker M."/>
        </authorList>
    </citation>
    <scope>NUCLEOTIDE SEQUENCE [LARGE SCALE GENOMIC DNA]</scope>
    <source>
        <strain evidence="12 13">DSM 21223</strain>
    </source>
</reference>
<feature type="binding site" evidence="7">
    <location>
        <position position="136"/>
    </location>
    <ligand>
        <name>sn-glycerol 3-phosphate</name>
        <dbReference type="ChEBI" id="CHEBI:57597"/>
    </ligand>
</feature>
<feature type="binding site" evidence="7">
    <location>
        <position position="242"/>
    </location>
    <ligand>
        <name>sn-glycerol 3-phosphate</name>
        <dbReference type="ChEBI" id="CHEBI:57597"/>
    </ligand>
</feature>
<evidence type="ECO:0000256" key="5">
    <source>
        <dbReference type="ARBA" id="ARBA00023209"/>
    </source>
</evidence>
<dbReference type="PIRSF" id="PIRSF000114">
    <property type="entry name" value="Glycerol-3-P_dh"/>
    <property type="match status" value="1"/>
</dbReference>
<evidence type="ECO:0000256" key="8">
    <source>
        <dbReference type="RuleBase" id="RU000437"/>
    </source>
</evidence>
<dbReference type="InterPro" id="IPR006168">
    <property type="entry name" value="G3P_DH_NAD-dep"/>
</dbReference>
<feature type="active site" description="Proton acceptor" evidence="7">
    <location>
        <position position="189"/>
    </location>
</feature>
<evidence type="ECO:0000256" key="4">
    <source>
        <dbReference type="ARBA" id="ARBA00023098"/>
    </source>
</evidence>
<accession>A0ABY0IMW5</accession>
<dbReference type="SUPFAM" id="SSF48179">
    <property type="entry name" value="6-phosphogluconate dehydrogenase C-terminal domain-like"/>
    <property type="match status" value="1"/>
</dbReference>
<evidence type="ECO:0000256" key="9">
    <source>
        <dbReference type="RuleBase" id="RU000439"/>
    </source>
</evidence>
<feature type="binding site" evidence="7">
    <location>
        <position position="105"/>
    </location>
    <ligand>
        <name>NADPH</name>
        <dbReference type="ChEBI" id="CHEBI:57783"/>
    </ligand>
</feature>
<keyword evidence="4 7" id="KW-0443">Lipid metabolism</keyword>
<dbReference type="PROSITE" id="PS00957">
    <property type="entry name" value="NAD_G3PDH"/>
    <property type="match status" value="1"/>
</dbReference>
<evidence type="ECO:0000256" key="1">
    <source>
        <dbReference type="ARBA" id="ARBA00011009"/>
    </source>
</evidence>
<dbReference type="PANTHER" id="PTHR11728:SF1">
    <property type="entry name" value="GLYCEROL-3-PHOSPHATE DEHYDROGENASE [NAD(+)] 2, CHLOROPLASTIC"/>
    <property type="match status" value="1"/>
</dbReference>
<keyword evidence="7" id="KW-0963">Cytoplasm</keyword>
<keyword evidence="3 7" id="KW-0560">Oxidoreductase</keyword>
<dbReference type="Proteomes" id="UP000292136">
    <property type="component" value="Unassembled WGS sequence"/>
</dbReference>
<dbReference type="SUPFAM" id="SSF51735">
    <property type="entry name" value="NAD(P)-binding Rossmann-fold domains"/>
    <property type="match status" value="1"/>
</dbReference>
<dbReference type="PRINTS" id="PR00077">
    <property type="entry name" value="GPDHDRGNASE"/>
</dbReference>
<feature type="binding site" evidence="7">
    <location>
        <position position="254"/>
    </location>
    <ligand>
        <name>sn-glycerol 3-phosphate</name>
        <dbReference type="ChEBI" id="CHEBI:57597"/>
    </ligand>
</feature>
<dbReference type="Pfam" id="PF01210">
    <property type="entry name" value="NAD_Gly3P_dh_N"/>
    <property type="match status" value="1"/>
</dbReference>
<protein>
    <recommendedName>
        <fullName evidence="7">Glycerol-3-phosphate dehydrogenase [NAD(P)+]</fullName>
        <ecNumber evidence="7">1.1.1.94</ecNumber>
    </recommendedName>
    <alternativeName>
        <fullName evidence="7">NAD(P)(+)-dependent glycerol-3-phosphate dehydrogenase</fullName>
    </alternativeName>
    <alternativeName>
        <fullName evidence="7">NAD(P)H-dependent dihydroxyacetone-phosphate reductase</fullName>
    </alternativeName>
</protein>
<comment type="similarity">
    <text evidence="1 7 8">Belongs to the NAD-dependent glycerol-3-phosphate dehydrogenase family.</text>
</comment>
<evidence type="ECO:0000313" key="12">
    <source>
        <dbReference type="EMBL" id="RZT76025.1"/>
    </source>
</evidence>
<dbReference type="Pfam" id="PF07479">
    <property type="entry name" value="NAD_Gly3P_dh_C"/>
    <property type="match status" value="1"/>
</dbReference>
<feature type="binding site" evidence="7">
    <location>
        <position position="189"/>
    </location>
    <ligand>
        <name>sn-glycerol 3-phosphate</name>
        <dbReference type="ChEBI" id="CHEBI:57597"/>
    </ligand>
</feature>
<keyword evidence="7 8" id="KW-0520">NAD</keyword>
<dbReference type="InterPro" id="IPR008927">
    <property type="entry name" value="6-PGluconate_DH-like_C_sf"/>
</dbReference>
<feature type="binding site" evidence="7">
    <location>
        <position position="279"/>
    </location>
    <ligand>
        <name>NADPH</name>
        <dbReference type="ChEBI" id="CHEBI:57783"/>
    </ligand>
</feature>
<evidence type="ECO:0000256" key="6">
    <source>
        <dbReference type="ARBA" id="ARBA00023264"/>
    </source>
</evidence>
<proteinExistence type="inferred from homology"/>
<dbReference type="NCBIfam" id="NF000942">
    <property type="entry name" value="PRK00094.1-4"/>
    <property type="match status" value="1"/>
</dbReference>
<evidence type="ECO:0000256" key="3">
    <source>
        <dbReference type="ARBA" id="ARBA00023002"/>
    </source>
</evidence>
<keyword evidence="6 7" id="KW-1208">Phospholipid metabolism</keyword>
<name>A0ABY0IMW5_9RHOO</name>
<comment type="function">
    <text evidence="7">Catalyzes the reduction of the glycolytic intermediate dihydroxyacetone phosphate (DHAP) to sn-glycerol 3-phosphate (G3P), the key precursor for phospholipid synthesis.</text>
</comment>
<feature type="binding site" evidence="7">
    <location>
        <position position="134"/>
    </location>
    <ligand>
        <name>sn-glycerol 3-phosphate</name>
        <dbReference type="ChEBI" id="CHEBI:57597"/>
    </ligand>
</feature>
<keyword evidence="13" id="KW-1185">Reference proteome</keyword>
<dbReference type="RefSeq" id="WP_130459354.1">
    <property type="nucleotide sequence ID" value="NZ_SHKM01000002.1"/>
</dbReference>
<dbReference type="EC" id="1.1.1.94" evidence="7"/>
<comment type="catalytic activity">
    <reaction evidence="7 9">
        <text>sn-glycerol 3-phosphate + NADP(+) = dihydroxyacetone phosphate + NADPH + H(+)</text>
        <dbReference type="Rhea" id="RHEA:11096"/>
        <dbReference type="ChEBI" id="CHEBI:15378"/>
        <dbReference type="ChEBI" id="CHEBI:57597"/>
        <dbReference type="ChEBI" id="CHEBI:57642"/>
        <dbReference type="ChEBI" id="CHEBI:57783"/>
        <dbReference type="ChEBI" id="CHEBI:58349"/>
        <dbReference type="EC" id="1.1.1.94"/>
    </reaction>
</comment>
<dbReference type="InterPro" id="IPR036291">
    <property type="entry name" value="NAD(P)-bd_dom_sf"/>
</dbReference>
<keyword evidence="5 7" id="KW-0594">Phospholipid biosynthesis</keyword>
<feature type="binding site" evidence="7">
    <location>
        <position position="253"/>
    </location>
    <ligand>
        <name>NADPH</name>
        <dbReference type="ChEBI" id="CHEBI:57783"/>
    </ligand>
</feature>
<comment type="pathway">
    <text evidence="7">Membrane lipid metabolism; glycerophospholipid metabolism.</text>
</comment>
<feature type="binding site" evidence="7">
    <location>
        <position position="253"/>
    </location>
    <ligand>
        <name>sn-glycerol 3-phosphate</name>
        <dbReference type="ChEBI" id="CHEBI:57597"/>
    </ligand>
</feature>
<dbReference type="Gene3D" id="3.40.50.720">
    <property type="entry name" value="NAD(P)-binding Rossmann-like Domain"/>
    <property type="match status" value="1"/>
</dbReference>
<keyword evidence="7" id="KW-0547">Nucleotide-binding</keyword>
<comment type="subcellular location">
    <subcellularLocation>
        <location evidence="7">Cytoplasm</location>
    </subcellularLocation>
</comment>
<dbReference type="InterPro" id="IPR006109">
    <property type="entry name" value="G3P_DH_NAD-dep_C"/>
</dbReference>
<feature type="domain" description="Glycerol-3-phosphate dehydrogenase NAD-dependent C-terminal" evidence="11">
    <location>
        <begin position="178"/>
        <end position="318"/>
    </location>
</feature>
<evidence type="ECO:0000256" key="2">
    <source>
        <dbReference type="ARBA" id="ARBA00022516"/>
    </source>
</evidence>
<keyword evidence="7" id="KW-0521">NADP</keyword>
<feature type="binding site" evidence="7">
    <location>
        <position position="105"/>
    </location>
    <ligand>
        <name>sn-glycerol 3-phosphate</name>
        <dbReference type="ChEBI" id="CHEBI:57597"/>
    </ligand>
</feature>
<feature type="domain" description="Glycerol-3-phosphate dehydrogenase NAD-dependent N-terminal" evidence="10">
    <location>
        <begin position="2"/>
        <end position="158"/>
    </location>
</feature>
<feature type="binding site" evidence="7">
    <location>
        <position position="11"/>
    </location>
    <ligand>
        <name>NADPH</name>
        <dbReference type="ChEBI" id="CHEBI:57783"/>
    </ligand>
</feature>
<comment type="caution">
    <text evidence="7">Lacks conserved residue(s) required for the propagation of feature annotation.</text>
</comment>
<dbReference type="InterPro" id="IPR013328">
    <property type="entry name" value="6PGD_dom2"/>
</dbReference>
<evidence type="ECO:0000259" key="10">
    <source>
        <dbReference type="Pfam" id="PF01210"/>
    </source>
</evidence>
<feature type="binding site" evidence="7">
    <location>
        <position position="138"/>
    </location>
    <ligand>
        <name>NADPH</name>
        <dbReference type="ChEBI" id="CHEBI:57783"/>
    </ligand>
</feature>
<feature type="binding site" evidence="7">
    <location>
        <position position="47"/>
    </location>
    <ligand>
        <name>NADPH</name>
        <dbReference type="ChEBI" id="CHEBI:57783"/>
    </ligand>
</feature>
<sequence length="331" mass="34172">MNIAVLGAGAWGTALAIAFAPAHRVRLWSWEQPQAEIMARERANSRYLPGASFPEGLEVGSDLAWAAADADLLLVATPLVGLRPTLRSLKAAGLAGTVPVLWACKGLEAGSAKLPHQVVAEELGADHPCGALSGPSFADEVARQQPTAITLASADGELAARLARQLHTQRLRIYAHDDVVGVEVGGAVKNVLAIATGIADGLDLGLNARAALVTRGLAEIARLGEALGGRRETFMGLAGMGDLILTCTGDLSRNRRVGLALGQGKTLAQTLVDLGHVAEGVSTAAEVAGLARRLGIDMPITAAVDAVLHHDLPAAEAVSQLLSRDPKPEQG</sequence>
<feature type="binding site" evidence="7">
    <location>
        <position position="252"/>
    </location>
    <ligand>
        <name>sn-glycerol 3-phosphate</name>
        <dbReference type="ChEBI" id="CHEBI:57597"/>
    </ligand>
</feature>
<keyword evidence="2 7" id="KW-0444">Lipid biosynthesis</keyword>
<dbReference type="InterPro" id="IPR011128">
    <property type="entry name" value="G3P_DH_NAD-dep_N"/>
</dbReference>
<organism evidence="12 13">
    <name type="scientific">Azospira oryzae</name>
    <dbReference type="NCBI Taxonomy" id="146939"/>
    <lineage>
        <taxon>Bacteria</taxon>
        <taxon>Pseudomonadati</taxon>
        <taxon>Pseudomonadota</taxon>
        <taxon>Betaproteobacteria</taxon>
        <taxon>Rhodocyclales</taxon>
        <taxon>Rhodocyclaceae</taxon>
        <taxon>Azospira</taxon>
    </lineage>
</organism>